<dbReference type="InterPro" id="IPR020846">
    <property type="entry name" value="MFS_dom"/>
</dbReference>
<keyword evidence="2" id="KW-1003">Cell membrane</keyword>
<evidence type="ECO:0000313" key="9">
    <source>
        <dbReference type="Proteomes" id="UP000410984"/>
    </source>
</evidence>
<dbReference type="PANTHER" id="PTHR43124">
    <property type="entry name" value="PURINE EFFLUX PUMP PBUE"/>
    <property type="match status" value="1"/>
</dbReference>
<sequence length="403" mass="41838">MIPGTAEPAEADRERLLRVLAAAAFVIFFQAFMVAPVLPQLAQGFGVLPERVGLIVPAYLIPYGAATLVYGLLADRLGVWRVMAGSLAAFAALTALTATASSVGQLATWRFLTGLGASGVVPLGLVLVGRLFPYERRGRPLGWLFGAMAGGMAFGSTFGALLEPVAGWRGLFLTVGAAGGALLLVLAPSRGIIPGATAIGTRLPDLFRGYRDLLLIPRGRRTYSFVLLNSMFHSGVFTWLGLYFEQRYGLGPVGVGLALLGYGIPGFLLGPVIGRIADRRGRGRLLPVGLLLGAFAAAALTLDAPLLLAAAAVTVLSLGYDMTQPLLAGVVTALGGQRPGQAMGLNVCLLFTGFGLGSLLFGGLLRFGFGTTLALFAAAELALAATAVRLFRPETPSVEGGRP</sequence>
<dbReference type="CDD" id="cd17324">
    <property type="entry name" value="MFS_NepI_like"/>
    <property type="match status" value="1"/>
</dbReference>
<dbReference type="InterPro" id="IPR036259">
    <property type="entry name" value="MFS_trans_sf"/>
</dbReference>
<accession>A0A509ED99</accession>
<feature type="transmembrane region" description="Helical" evidence="6">
    <location>
        <begin position="347"/>
        <end position="367"/>
    </location>
</feature>
<comment type="subcellular location">
    <subcellularLocation>
        <location evidence="1">Cell membrane</location>
        <topology evidence="1">Multi-pass membrane protein</topology>
    </subcellularLocation>
</comment>
<gene>
    <name evidence="8" type="primary">lgoT</name>
    <name evidence="8" type="ORF">MET9862_02167</name>
</gene>
<feature type="transmembrane region" description="Helical" evidence="6">
    <location>
        <begin position="109"/>
        <end position="129"/>
    </location>
</feature>
<keyword evidence="9" id="KW-1185">Reference proteome</keyword>
<dbReference type="PANTHER" id="PTHR43124:SF3">
    <property type="entry name" value="CHLORAMPHENICOL EFFLUX PUMP RV0191"/>
    <property type="match status" value="1"/>
</dbReference>
<evidence type="ECO:0000256" key="4">
    <source>
        <dbReference type="ARBA" id="ARBA00022989"/>
    </source>
</evidence>
<dbReference type="Gene3D" id="1.20.1250.20">
    <property type="entry name" value="MFS general substrate transporter like domains"/>
    <property type="match status" value="2"/>
</dbReference>
<feature type="transmembrane region" description="Helical" evidence="6">
    <location>
        <begin position="223"/>
        <end position="244"/>
    </location>
</feature>
<feature type="domain" description="Major facilitator superfamily (MFS) profile" evidence="7">
    <location>
        <begin position="16"/>
        <end position="396"/>
    </location>
</feature>
<dbReference type="SUPFAM" id="SSF103473">
    <property type="entry name" value="MFS general substrate transporter"/>
    <property type="match status" value="1"/>
</dbReference>
<keyword evidence="4 6" id="KW-1133">Transmembrane helix</keyword>
<feature type="transmembrane region" description="Helical" evidence="6">
    <location>
        <begin position="141"/>
        <end position="162"/>
    </location>
</feature>
<evidence type="ECO:0000256" key="1">
    <source>
        <dbReference type="ARBA" id="ARBA00004651"/>
    </source>
</evidence>
<dbReference type="RefSeq" id="WP_012752957.1">
    <property type="nucleotide sequence ID" value="NZ_CABFPH010000025.1"/>
</dbReference>
<evidence type="ECO:0000256" key="6">
    <source>
        <dbReference type="SAM" id="Phobius"/>
    </source>
</evidence>
<feature type="transmembrane region" description="Helical" evidence="6">
    <location>
        <begin position="54"/>
        <end position="73"/>
    </location>
</feature>
<dbReference type="EMBL" id="CABFPH010000025">
    <property type="protein sequence ID" value="VUD71584.1"/>
    <property type="molecule type" value="Genomic_DNA"/>
</dbReference>
<evidence type="ECO:0000256" key="2">
    <source>
        <dbReference type="ARBA" id="ARBA00022475"/>
    </source>
</evidence>
<dbReference type="GO" id="GO:0005886">
    <property type="term" value="C:plasma membrane"/>
    <property type="evidence" value="ECO:0007669"/>
    <property type="project" value="UniProtKB-SubCell"/>
</dbReference>
<feature type="transmembrane region" description="Helical" evidence="6">
    <location>
        <begin position="250"/>
        <end position="273"/>
    </location>
</feature>
<feature type="transmembrane region" description="Helical" evidence="6">
    <location>
        <begin position="373"/>
        <end position="391"/>
    </location>
</feature>
<dbReference type="AlphaFoldDB" id="A0A509ED99"/>
<organism evidence="8 9">
    <name type="scientific">Methylobacterium symbioticum</name>
    <dbReference type="NCBI Taxonomy" id="2584084"/>
    <lineage>
        <taxon>Bacteria</taxon>
        <taxon>Pseudomonadati</taxon>
        <taxon>Pseudomonadota</taxon>
        <taxon>Alphaproteobacteria</taxon>
        <taxon>Hyphomicrobiales</taxon>
        <taxon>Methylobacteriaceae</taxon>
        <taxon>Methylobacterium</taxon>
    </lineage>
</organism>
<proteinExistence type="predicted"/>
<reference evidence="8 9" key="1">
    <citation type="submission" date="2019-06" db="EMBL/GenBank/DDBJ databases">
        <authorList>
            <person name="Rodrigo-Torres L."/>
            <person name="Arahal R. D."/>
            <person name="Lucena T."/>
        </authorList>
    </citation>
    <scope>NUCLEOTIDE SEQUENCE [LARGE SCALE GENOMIC DNA]</scope>
    <source>
        <strain evidence="8 9">SB0023/3</strain>
    </source>
</reference>
<dbReference type="Pfam" id="PF07690">
    <property type="entry name" value="MFS_1"/>
    <property type="match status" value="1"/>
</dbReference>
<evidence type="ECO:0000259" key="7">
    <source>
        <dbReference type="PROSITE" id="PS50850"/>
    </source>
</evidence>
<dbReference type="Proteomes" id="UP000410984">
    <property type="component" value="Unassembled WGS sequence"/>
</dbReference>
<feature type="transmembrane region" description="Helical" evidence="6">
    <location>
        <begin position="168"/>
        <end position="187"/>
    </location>
</feature>
<dbReference type="OrthoDB" id="9812221at2"/>
<keyword evidence="5 6" id="KW-0472">Membrane</keyword>
<dbReference type="PROSITE" id="PS50850">
    <property type="entry name" value="MFS"/>
    <property type="match status" value="1"/>
</dbReference>
<feature type="transmembrane region" description="Helical" evidence="6">
    <location>
        <begin position="80"/>
        <end position="103"/>
    </location>
</feature>
<evidence type="ECO:0000313" key="8">
    <source>
        <dbReference type="EMBL" id="VUD71584.1"/>
    </source>
</evidence>
<feature type="transmembrane region" description="Helical" evidence="6">
    <location>
        <begin position="20"/>
        <end position="42"/>
    </location>
</feature>
<dbReference type="InterPro" id="IPR011701">
    <property type="entry name" value="MFS"/>
</dbReference>
<evidence type="ECO:0000256" key="3">
    <source>
        <dbReference type="ARBA" id="ARBA00022692"/>
    </source>
</evidence>
<name>A0A509ED99_9HYPH</name>
<keyword evidence="3 6" id="KW-0812">Transmembrane</keyword>
<feature type="transmembrane region" description="Helical" evidence="6">
    <location>
        <begin position="285"/>
        <end position="302"/>
    </location>
</feature>
<dbReference type="InterPro" id="IPR050189">
    <property type="entry name" value="MFS_Efflux_Transporters"/>
</dbReference>
<dbReference type="GO" id="GO:0022857">
    <property type="term" value="F:transmembrane transporter activity"/>
    <property type="evidence" value="ECO:0007669"/>
    <property type="project" value="InterPro"/>
</dbReference>
<protein>
    <submittedName>
        <fullName evidence="8">Putative L-galactonate transporter</fullName>
    </submittedName>
</protein>
<evidence type="ECO:0000256" key="5">
    <source>
        <dbReference type="ARBA" id="ARBA00023136"/>
    </source>
</evidence>